<comment type="caution">
    <text evidence="1">The sequence shown here is derived from an EMBL/GenBank/DDBJ whole genome shotgun (WGS) entry which is preliminary data.</text>
</comment>
<organism evidence="1 2">
    <name type="scientific">Flaviramulus aquimarinus</name>
    <dbReference type="NCBI Taxonomy" id="1170456"/>
    <lineage>
        <taxon>Bacteria</taxon>
        <taxon>Pseudomonadati</taxon>
        <taxon>Bacteroidota</taxon>
        <taxon>Flavobacteriia</taxon>
        <taxon>Flavobacteriales</taxon>
        <taxon>Flavobacteriaceae</taxon>
        <taxon>Flaviramulus</taxon>
    </lineage>
</organism>
<keyword evidence="2" id="KW-1185">Reference proteome</keyword>
<accession>A0ABP9F4L4</accession>
<evidence type="ECO:0000313" key="2">
    <source>
        <dbReference type="Proteomes" id="UP001500433"/>
    </source>
</evidence>
<proteinExistence type="predicted"/>
<dbReference type="EMBL" id="BAABJH010000001">
    <property type="protein sequence ID" value="GAA4888145.1"/>
    <property type="molecule type" value="Genomic_DNA"/>
</dbReference>
<gene>
    <name evidence="1" type="ORF">GCM10023311_10020</name>
</gene>
<dbReference type="Proteomes" id="UP001500433">
    <property type="component" value="Unassembled WGS sequence"/>
</dbReference>
<sequence length="114" mass="13570">MNVLLEPIKNDIQKFKWLISDLEINTSEMGKLPINHEKDWFLISAEEILPFAEGVAEIWKDGNLQVEESEIEIIAWDSVLTIVKFKEEKLSNKFKDYFEEAIELEKYKFKNRYI</sequence>
<reference evidence="2" key="1">
    <citation type="journal article" date="2019" name="Int. J. Syst. Evol. Microbiol.">
        <title>The Global Catalogue of Microorganisms (GCM) 10K type strain sequencing project: providing services to taxonomists for standard genome sequencing and annotation.</title>
        <authorList>
            <consortium name="The Broad Institute Genomics Platform"/>
            <consortium name="The Broad Institute Genome Sequencing Center for Infectious Disease"/>
            <person name="Wu L."/>
            <person name="Ma J."/>
        </authorList>
    </citation>
    <scope>NUCLEOTIDE SEQUENCE [LARGE SCALE GENOMIC DNA]</scope>
    <source>
        <strain evidence="2">JCM 18274</strain>
    </source>
</reference>
<protein>
    <submittedName>
        <fullName evidence="1">Uncharacterized protein</fullName>
    </submittedName>
</protein>
<evidence type="ECO:0000313" key="1">
    <source>
        <dbReference type="EMBL" id="GAA4888145.1"/>
    </source>
</evidence>
<name>A0ABP9F4L4_9FLAO</name>